<dbReference type="InterPro" id="IPR039110">
    <property type="entry name" value="KNL2-like"/>
</dbReference>
<dbReference type="PANTHER" id="PTHR16124:SF3">
    <property type="entry name" value="MIS18-BINDING PROTEIN 1"/>
    <property type="match status" value="1"/>
</dbReference>
<sequence>EPVKIVARIGTLKRKQQVRSFMEHLAKDDHEDLFNDTVLQHKRIKLPSFPSSQEDDDDFTLQTNPTTPSSVIFPFAKTPQWNHISPRMLGPTDSANNDKYVFQLQKKCKKKNWSKVHKKSKSAFCVTPSRSKSSCLIEGMQKSNIGKLFKNGENLQSDEDKEDEDYYFSDTE</sequence>
<evidence type="ECO:0000256" key="1">
    <source>
        <dbReference type="SAM" id="MobiDB-lite"/>
    </source>
</evidence>
<dbReference type="GO" id="GO:0000775">
    <property type="term" value="C:chromosome, centromeric region"/>
    <property type="evidence" value="ECO:0007669"/>
    <property type="project" value="TreeGrafter"/>
</dbReference>
<feature type="non-terminal residue" evidence="2">
    <location>
        <position position="1"/>
    </location>
</feature>
<proteinExistence type="predicted"/>
<dbReference type="AlphaFoldDB" id="A0A401PK66"/>
<dbReference type="PANTHER" id="PTHR16124">
    <property type="entry name" value="MIS18-BINDING PROTEIN 1"/>
    <property type="match status" value="1"/>
</dbReference>
<gene>
    <name evidence="2" type="ORF">scyTo_0002564</name>
</gene>
<reference evidence="2 3" key="1">
    <citation type="journal article" date="2018" name="Nat. Ecol. Evol.">
        <title>Shark genomes provide insights into elasmobranch evolution and the origin of vertebrates.</title>
        <authorList>
            <person name="Hara Y"/>
            <person name="Yamaguchi K"/>
            <person name="Onimaru K"/>
            <person name="Kadota M"/>
            <person name="Koyanagi M"/>
            <person name="Keeley SD"/>
            <person name="Tatsumi K"/>
            <person name="Tanaka K"/>
            <person name="Motone F"/>
            <person name="Kageyama Y"/>
            <person name="Nozu R"/>
            <person name="Adachi N"/>
            <person name="Nishimura O"/>
            <person name="Nakagawa R"/>
            <person name="Tanegashima C"/>
            <person name="Kiyatake I"/>
            <person name="Matsumoto R"/>
            <person name="Murakumo K"/>
            <person name="Nishida K"/>
            <person name="Terakita A"/>
            <person name="Kuratani S"/>
            <person name="Sato K"/>
            <person name="Hyodo S Kuraku.S."/>
        </authorList>
    </citation>
    <scope>NUCLEOTIDE SEQUENCE [LARGE SCALE GENOMIC DNA]</scope>
</reference>
<feature type="compositionally biased region" description="Acidic residues" evidence="1">
    <location>
        <begin position="156"/>
        <end position="172"/>
    </location>
</feature>
<comment type="caution">
    <text evidence="2">The sequence shown here is derived from an EMBL/GenBank/DDBJ whole genome shotgun (WGS) entry which is preliminary data.</text>
</comment>
<evidence type="ECO:0000313" key="2">
    <source>
        <dbReference type="EMBL" id="GCB73478.1"/>
    </source>
</evidence>
<protein>
    <submittedName>
        <fullName evidence="2">Uncharacterized protein</fullName>
    </submittedName>
</protein>
<dbReference type="EMBL" id="BFAA01000650">
    <property type="protein sequence ID" value="GCB73478.1"/>
    <property type="molecule type" value="Genomic_DNA"/>
</dbReference>
<keyword evidence="3" id="KW-1185">Reference proteome</keyword>
<dbReference type="OMA" id="EDSCKNC"/>
<dbReference type="OrthoDB" id="118550at2759"/>
<feature type="region of interest" description="Disordered" evidence="1">
    <location>
        <begin position="148"/>
        <end position="172"/>
    </location>
</feature>
<accession>A0A401PK66</accession>
<organism evidence="2 3">
    <name type="scientific">Scyliorhinus torazame</name>
    <name type="common">Cloudy catshark</name>
    <name type="synonym">Catulus torazame</name>
    <dbReference type="NCBI Taxonomy" id="75743"/>
    <lineage>
        <taxon>Eukaryota</taxon>
        <taxon>Metazoa</taxon>
        <taxon>Chordata</taxon>
        <taxon>Craniata</taxon>
        <taxon>Vertebrata</taxon>
        <taxon>Chondrichthyes</taxon>
        <taxon>Elasmobranchii</taxon>
        <taxon>Galeomorphii</taxon>
        <taxon>Galeoidea</taxon>
        <taxon>Carcharhiniformes</taxon>
        <taxon>Scyliorhinidae</taxon>
        <taxon>Scyliorhinus</taxon>
    </lineage>
</organism>
<name>A0A401PK66_SCYTO</name>
<evidence type="ECO:0000313" key="3">
    <source>
        <dbReference type="Proteomes" id="UP000288216"/>
    </source>
</evidence>
<dbReference type="Proteomes" id="UP000288216">
    <property type="component" value="Unassembled WGS sequence"/>
</dbReference>
<dbReference type="STRING" id="75743.A0A401PK66"/>